<accession>A0A8H7VQE2</accession>
<dbReference type="EMBL" id="JAEPRE010000298">
    <property type="protein sequence ID" value="KAG2229205.1"/>
    <property type="molecule type" value="Genomic_DNA"/>
</dbReference>
<evidence type="ECO:0000313" key="2">
    <source>
        <dbReference type="Proteomes" id="UP000613177"/>
    </source>
</evidence>
<name>A0A8H7VQE2_9FUNG</name>
<sequence length="161" mass="18035">MEDLIQTILITTQNAIIFSRRLAIVFDYYVVMAHSQSLSSSVILYIPRYLYDIAVADVYKRLQVDIANPSINSCLVVTAAGHYLTSRAFKHSATAVISPRATIQVTEFKINSIIETPPAKIASLDRIQLGSPPMLDPFIPRPLDLSYLRKGETLKVKGRRK</sequence>
<dbReference type="AlphaFoldDB" id="A0A8H7VQE2"/>
<protein>
    <submittedName>
        <fullName evidence="1">Uncharacterized protein</fullName>
    </submittedName>
</protein>
<proteinExistence type="predicted"/>
<reference evidence="1" key="1">
    <citation type="submission" date="2021-01" db="EMBL/GenBank/DDBJ databases">
        <title>Metabolic potential, ecology and presence of endohyphal bacteria is reflected in genomic diversity of Mucoromycotina.</title>
        <authorList>
            <person name="Muszewska A."/>
            <person name="Okrasinska A."/>
            <person name="Steczkiewicz K."/>
            <person name="Drgas O."/>
            <person name="Orlowska M."/>
            <person name="Perlinska-Lenart U."/>
            <person name="Aleksandrzak-Piekarczyk T."/>
            <person name="Szatraj K."/>
            <person name="Zielenkiewicz U."/>
            <person name="Pilsyk S."/>
            <person name="Malc E."/>
            <person name="Mieczkowski P."/>
            <person name="Kruszewska J.S."/>
            <person name="Biernat P."/>
            <person name="Pawlowska J."/>
        </authorList>
    </citation>
    <scope>NUCLEOTIDE SEQUENCE</scope>
    <source>
        <strain evidence="1">WA0000018081</strain>
    </source>
</reference>
<evidence type="ECO:0000313" key="1">
    <source>
        <dbReference type="EMBL" id="KAG2229205.1"/>
    </source>
</evidence>
<comment type="caution">
    <text evidence="1">The sequence shown here is derived from an EMBL/GenBank/DDBJ whole genome shotgun (WGS) entry which is preliminary data.</text>
</comment>
<dbReference type="Proteomes" id="UP000613177">
    <property type="component" value="Unassembled WGS sequence"/>
</dbReference>
<keyword evidence="2" id="KW-1185">Reference proteome</keyword>
<organism evidence="1 2">
    <name type="scientific">Thamnidium elegans</name>
    <dbReference type="NCBI Taxonomy" id="101142"/>
    <lineage>
        <taxon>Eukaryota</taxon>
        <taxon>Fungi</taxon>
        <taxon>Fungi incertae sedis</taxon>
        <taxon>Mucoromycota</taxon>
        <taxon>Mucoromycotina</taxon>
        <taxon>Mucoromycetes</taxon>
        <taxon>Mucorales</taxon>
        <taxon>Mucorineae</taxon>
        <taxon>Mucoraceae</taxon>
        <taxon>Thamnidium</taxon>
    </lineage>
</organism>
<gene>
    <name evidence="1" type="ORF">INT48_003889</name>
</gene>